<dbReference type="SMART" id="SM00698">
    <property type="entry name" value="MORN"/>
    <property type="match status" value="4"/>
</dbReference>
<dbReference type="SUPFAM" id="SSF82185">
    <property type="entry name" value="Histone H3 K4-specific methyltransferase SET7/9 N-terminal domain"/>
    <property type="match status" value="2"/>
</dbReference>
<dbReference type="RefSeq" id="YP_009481162.1">
    <property type="nucleotide sequence ID" value="NC_037665.1"/>
</dbReference>
<gene>
    <name evidence="6" type="ORF">pmac_cds_478</name>
</gene>
<organism evidence="6">
    <name type="scientific">Pandoravirus macleodensis</name>
    <dbReference type="NCBI Taxonomy" id="2107707"/>
    <lineage>
        <taxon>Viruses</taxon>
        <taxon>Pandoravirus</taxon>
    </lineage>
</organism>
<evidence type="ECO:0000256" key="5">
    <source>
        <dbReference type="ARBA" id="ARBA00045851"/>
    </source>
</evidence>
<evidence type="ECO:0000313" key="6">
    <source>
        <dbReference type="EMBL" id="AVK77166.1"/>
    </source>
</evidence>
<name>A0A2U7UFE0_9VIRU</name>
<evidence type="ECO:0000256" key="1">
    <source>
        <dbReference type="ARBA" id="ARBA00004218"/>
    </source>
</evidence>
<dbReference type="InterPro" id="IPR003409">
    <property type="entry name" value="MORN"/>
</dbReference>
<keyword evidence="2" id="KW-0677">Repeat</keyword>
<protein>
    <recommendedName>
        <fullName evidence="4">MORN repeat-containing protein 3</fullName>
    </recommendedName>
</protein>
<dbReference type="KEGG" id="vg:36841621"/>
<comment type="subcellular location">
    <subcellularLocation>
        <location evidence="1">Cytoplasmic vesicle</location>
        <location evidence="1">Secretory vesicle</location>
        <location evidence="1">Acrosome</location>
    </subcellularLocation>
</comment>
<comment type="function">
    <text evidence="5">Assembles a suppression complex (suppresome) by tethering SIRT1 and MDM2 to regulate composite modifications of p53/TP53. Confers both deacetylation-mediated functional inactivation, by SIRT1, and ubiquitination-dependent degradation, by MDM2, of p53/TP53, promoting a proliferative and cell survival behaviors. May play a role in the regulation of spermatogenesis.</text>
</comment>
<dbReference type="InterPro" id="IPR036047">
    <property type="entry name" value="F-box-like_dom_sf"/>
</dbReference>
<dbReference type="PANTHER" id="PTHR46511">
    <property type="entry name" value="MORN REPEAT-CONTAINING PROTEIN 3"/>
    <property type="match status" value="1"/>
</dbReference>
<proteinExistence type="predicted"/>
<accession>A0A2U7UFE0</accession>
<sequence>MCTLDDLSDELILAVVRATRSPCAAASLASTRWRYNRLALDGALWRGFCLDRFGVPAFADHFLGRGKTWRWLYQARLRARLAAPTSVGTALGTFRCYSGDWVDGRMHGTGFSFDRSFCVSRLGWFPSLDRDPTGFARWRTAPRDFTYYMMYAGEWKEGQRDGFGIMTYGHNEQYEGDWKRGRRHGKGTYTRGGYVVECEWKDDVCEGPMTVTYGDHVWTGKAAQGSFRGIVTLVYPNGRVWGEWKGKHFSGLVIHSGADGSCYSGKCKGGRAHGPGVLHQKDGRRYEAWWHQGALDGDGIVAYADGSRWQGYWATGTRIDGSVVAHGDTSVDGGADCGCLACLDVDGFSDSGVEPEVWPPHSAMEAFGRD</sequence>
<evidence type="ECO:0000256" key="2">
    <source>
        <dbReference type="ARBA" id="ARBA00022737"/>
    </source>
</evidence>
<dbReference type="SUPFAM" id="SSF81383">
    <property type="entry name" value="F-box domain"/>
    <property type="match status" value="1"/>
</dbReference>
<reference evidence="6" key="1">
    <citation type="journal article" date="2018" name="Nat. Commun.">
        <title>Diversity and evolution of the emerging Pandoraviridae family.</title>
        <authorList>
            <person name="Legendre M."/>
            <person name="Fabre E."/>
            <person name="Poirot O."/>
            <person name="Jeudy S."/>
            <person name="Lartigue A."/>
            <person name="Alempic J.M."/>
            <person name="Beucher L."/>
            <person name="Philippe N."/>
            <person name="Bertaux L."/>
            <person name="Christo-Foroux E."/>
            <person name="Labadie K."/>
            <person name="Coute Y."/>
            <person name="Abergel C."/>
            <person name="Claverie J.M."/>
        </authorList>
    </citation>
    <scope>NUCLEOTIDE SEQUENCE [LARGE SCALE GENOMIC DNA]</scope>
    <source>
        <strain evidence="6">Macleodensis</strain>
    </source>
</reference>
<dbReference type="InterPro" id="IPR052472">
    <property type="entry name" value="MORN3"/>
</dbReference>
<evidence type="ECO:0000256" key="3">
    <source>
        <dbReference type="ARBA" id="ARBA00023329"/>
    </source>
</evidence>
<dbReference type="Gene3D" id="2.20.110.10">
    <property type="entry name" value="Histone H3 K4-specific methyltransferase SET7/9 N-terminal domain"/>
    <property type="match status" value="2"/>
</dbReference>
<evidence type="ECO:0000256" key="4">
    <source>
        <dbReference type="ARBA" id="ARBA00039854"/>
    </source>
</evidence>
<dbReference type="EMBL" id="MG011691">
    <property type="protein sequence ID" value="AVK77166.1"/>
    <property type="molecule type" value="Genomic_DNA"/>
</dbReference>
<dbReference type="Proteomes" id="UP000249758">
    <property type="component" value="Segment"/>
</dbReference>
<keyword evidence="3" id="KW-0968">Cytoplasmic vesicle</keyword>
<dbReference type="GeneID" id="36841621"/>
<dbReference type="Pfam" id="PF02493">
    <property type="entry name" value="MORN"/>
    <property type="match status" value="4"/>
</dbReference>
<dbReference type="PANTHER" id="PTHR46511:SF1">
    <property type="entry name" value="MORN REPEAT-CONTAINING PROTEIN 3"/>
    <property type="match status" value="1"/>
</dbReference>